<organism evidence="2 3">
    <name type="scientific">Rhodobium gokarnense</name>
    <dbReference type="NCBI Taxonomy" id="364296"/>
    <lineage>
        <taxon>Bacteria</taxon>
        <taxon>Pseudomonadati</taxon>
        <taxon>Pseudomonadota</taxon>
        <taxon>Alphaproteobacteria</taxon>
        <taxon>Hyphomicrobiales</taxon>
        <taxon>Rhodobiaceae</taxon>
        <taxon>Rhodobium</taxon>
    </lineage>
</organism>
<sequence>MNSYERTYRAGRAVCAWVELVAWVGVFFGAIAAISGFMSDGLASLFSSSLVQQETPFLLRIMFAVPGLLVVWGGLRTIMDVQQTKASIDTAEMTREMLTLARAFSKNVERPRASVPPSAHPLQIRPGDRIKIYKGKEIKKEANGVSVDGVVFPNILEAERYISDLRSK</sequence>
<reference evidence="3" key="1">
    <citation type="submission" date="2023-07" db="EMBL/GenBank/DDBJ databases">
        <title>Genome sequencing of Purple Non-Sulfur Bacteria from various extreme environments.</title>
        <authorList>
            <person name="Mayer M."/>
        </authorList>
    </citation>
    <scope>NUCLEOTIDE SEQUENCE [LARGE SCALE GENOMIC DNA]</scope>
    <source>
        <strain evidence="3">DSM 17935</strain>
    </source>
</reference>
<dbReference type="Proteomes" id="UP001209755">
    <property type="component" value="Unassembled WGS sequence"/>
</dbReference>
<comment type="caution">
    <text evidence="2">The sequence shown here is derived from an EMBL/GenBank/DDBJ whole genome shotgun (WGS) entry which is preliminary data.</text>
</comment>
<evidence type="ECO:0000256" key="1">
    <source>
        <dbReference type="SAM" id="Phobius"/>
    </source>
</evidence>
<protein>
    <submittedName>
        <fullName evidence="2">Uncharacterized protein</fullName>
    </submittedName>
</protein>
<evidence type="ECO:0000313" key="3">
    <source>
        <dbReference type="Proteomes" id="UP001209755"/>
    </source>
</evidence>
<name>A0ABT3HDD5_9HYPH</name>
<dbReference type="RefSeq" id="WP_264601920.1">
    <property type="nucleotide sequence ID" value="NZ_JAOQNS010000007.1"/>
</dbReference>
<proteinExistence type="predicted"/>
<accession>A0ABT3HDD5</accession>
<keyword evidence="1" id="KW-1133">Transmembrane helix</keyword>
<keyword evidence="1" id="KW-0472">Membrane</keyword>
<evidence type="ECO:0000313" key="2">
    <source>
        <dbReference type="EMBL" id="MCW2308296.1"/>
    </source>
</evidence>
<keyword evidence="1" id="KW-0812">Transmembrane</keyword>
<feature type="transmembrane region" description="Helical" evidence="1">
    <location>
        <begin position="57"/>
        <end position="75"/>
    </location>
</feature>
<feature type="transmembrane region" description="Helical" evidence="1">
    <location>
        <begin position="12"/>
        <end position="37"/>
    </location>
</feature>
<gene>
    <name evidence="2" type="ORF">M2319_002638</name>
</gene>
<dbReference type="EMBL" id="JAOQNS010000007">
    <property type="protein sequence ID" value="MCW2308296.1"/>
    <property type="molecule type" value="Genomic_DNA"/>
</dbReference>
<keyword evidence="3" id="KW-1185">Reference proteome</keyword>